<comment type="caution">
    <text evidence="1">The sequence shown here is derived from an EMBL/GenBank/DDBJ whole genome shotgun (WGS) entry which is preliminary data.</text>
</comment>
<dbReference type="EMBL" id="CM055758">
    <property type="protein sequence ID" value="KAJ7988353.1"/>
    <property type="molecule type" value="Genomic_DNA"/>
</dbReference>
<dbReference type="Proteomes" id="UP001157502">
    <property type="component" value="Chromosome 31"/>
</dbReference>
<evidence type="ECO:0000313" key="2">
    <source>
        <dbReference type="Proteomes" id="UP001157502"/>
    </source>
</evidence>
<organism evidence="1 2">
    <name type="scientific">Dallia pectoralis</name>
    <name type="common">Alaska blackfish</name>
    <dbReference type="NCBI Taxonomy" id="75939"/>
    <lineage>
        <taxon>Eukaryota</taxon>
        <taxon>Metazoa</taxon>
        <taxon>Chordata</taxon>
        <taxon>Craniata</taxon>
        <taxon>Vertebrata</taxon>
        <taxon>Euteleostomi</taxon>
        <taxon>Actinopterygii</taxon>
        <taxon>Neopterygii</taxon>
        <taxon>Teleostei</taxon>
        <taxon>Protacanthopterygii</taxon>
        <taxon>Esociformes</taxon>
        <taxon>Umbridae</taxon>
        <taxon>Dallia</taxon>
    </lineage>
</organism>
<sequence length="771" mass="84879">MLLGFACGCSPAGTAGSSEDCDPRTGSCRCLSRVTGRNCGQCEVGYFNLQTGVGCERCNCNPVGSSSMACHPITGQCLCRPGTDGRLCSRCRMGFFGFSMWGCRACNCDPMGSSSMQCHQNGTCPCRQGFVGHTCDQCELNFFHNRATHQCEECPVCYGLVKEQAGRLKTRLQDLEKLLAHFDCRSGHRNQYHMRQRHERGHQGEDSLPNALEDFLAIQEAKEAFVRQFALLEISTHTLSAQLNTVTTALNCSVGVEVREEEVGVGDKEVSGMLCRGLVDSATVVRSARTLLKQATHDLNNMVIPFDVPPAPNRWNLAVNESEALMNSHTEMSAHVESIATKAFLVSNQTFSILMDLLEDNSTEEYINNLTKQLADMKQMKENLTAQVNETLANQLALGEETDEVTVALGKLTSSIAELSLHGPNPTSETNHLDPRLGPATNRTEVVQLRPGSEGVHLGNRTADLAFHVQSTEELVSKIREEMEPHILTAQKNLAAVEDIYKLTDEARMSKVTALASVVTGKTVESEAIALWKELEDMQREWPQKQIQTNAALKKEKHLRGKVLEDVRKKLNQTAGVLKPALGSITLSKATTEQAERTAQALTEEAKDSLTLAKHMRKASSQLNSSVDTTLHQLSELENHTAQTQAQLHTEPIESLVSVKENIEEAKLQLEAYSLTLTQLISKIDCRLALDQFDHILTETATRLGVLRGSVESPVLSVKIHTLRSAAQDQASQLTRLEQDLQEIREERDSLKDIALNLPQTCPQASDSEGM</sequence>
<keyword evidence="2" id="KW-1185">Reference proteome</keyword>
<evidence type="ECO:0000313" key="1">
    <source>
        <dbReference type="EMBL" id="KAJ7988353.1"/>
    </source>
</evidence>
<gene>
    <name evidence="1" type="ORF">DPEC_G00322680</name>
</gene>
<proteinExistence type="predicted"/>
<protein>
    <submittedName>
        <fullName evidence="1">Uncharacterized protein</fullName>
    </submittedName>
</protein>
<reference evidence="1" key="1">
    <citation type="submission" date="2021-05" db="EMBL/GenBank/DDBJ databases">
        <authorList>
            <person name="Pan Q."/>
            <person name="Jouanno E."/>
            <person name="Zahm M."/>
            <person name="Klopp C."/>
            <person name="Cabau C."/>
            <person name="Louis A."/>
            <person name="Berthelot C."/>
            <person name="Parey E."/>
            <person name="Roest Crollius H."/>
            <person name="Montfort J."/>
            <person name="Robinson-Rechavi M."/>
            <person name="Bouchez O."/>
            <person name="Lampietro C."/>
            <person name="Lopez Roques C."/>
            <person name="Donnadieu C."/>
            <person name="Postlethwait J."/>
            <person name="Bobe J."/>
            <person name="Dillon D."/>
            <person name="Chandos A."/>
            <person name="von Hippel F."/>
            <person name="Guiguen Y."/>
        </authorList>
    </citation>
    <scope>NUCLEOTIDE SEQUENCE</scope>
    <source>
        <strain evidence="1">YG-Jan2019</strain>
    </source>
</reference>
<name>A0ACC2FAM4_DALPE</name>
<accession>A0ACC2FAM4</accession>